<organism evidence="1 2">
    <name type="scientific">Stenotrophomonas bentonitica</name>
    <dbReference type="NCBI Taxonomy" id="1450134"/>
    <lineage>
        <taxon>Bacteria</taxon>
        <taxon>Pseudomonadati</taxon>
        <taxon>Pseudomonadota</taxon>
        <taxon>Gammaproteobacteria</taxon>
        <taxon>Lysobacterales</taxon>
        <taxon>Lysobacteraceae</taxon>
        <taxon>Stenotrophomonas</taxon>
    </lineage>
</organism>
<dbReference type="RefSeq" id="WP_341986580.1">
    <property type="nucleotide sequence ID" value="NZ_JBBYHY010000002.1"/>
</dbReference>
<comment type="caution">
    <text evidence="1">The sequence shown here is derived from an EMBL/GenBank/DDBJ whole genome shotgun (WGS) entry which is preliminary data.</text>
</comment>
<name>A0ABU9JI63_9GAMM</name>
<reference evidence="1 2" key="1">
    <citation type="submission" date="2024-04" db="EMBL/GenBank/DDBJ databases">
        <title>Bacterial endophytes with biocontrol capabilities against important plant pathogens.</title>
        <authorList>
            <person name="Alayande K.A."/>
        </authorList>
    </citation>
    <scope>NUCLEOTIDE SEQUENCE [LARGE SCALE GENOMIC DNA]</scope>
    <source>
        <strain evidence="1 2">KV22</strain>
    </source>
</reference>
<evidence type="ECO:0000313" key="1">
    <source>
        <dbReference type="EMBL" id="MEL3952524.1"/>
    </source>
</evidence>
<gene>
    <name evidence="1" type="ORF">AAE039_02965</name>
</gene>
<sequence length="311" mass="35956">MSEEDIEDEKMDEQKELFYKSLSNAVAYVSNEALVLLQYEVARPGVFPNLWDNIGDFDKRMNDTAEHLGGPPEAYIVSKTRNVEPPASDGYPEATLREALEMFARARKSVIRAHMFMTGSMVLAHAPEMMNLSTETGEAEIFISRAKAAFWEHAETAYIRLYSFWDRVGQILEFAFFNIRKFDHNTFSAVIDRINANIVPMNKRLERSSSWKRVRSFQRSEKEDGLKWLLARRNLIVHSLHLHPIKEKDEDVFKSQFNHLEHSHREKLRPRDTADEVLLLLDQLNQAASLFSAVLSIIEATPSRKVDPFVR</sequence>
<dbReference type="EMBL" id="JBBYHY010000002">
    <property type="protein sequence ID" value="MEL3952524.1"/>
    <property type="molecule type" value="Genomic_DNA"/>
</dbReference>
<evidence type="ECO:0000313" key="2">
    <source>
        <dbReference type="Proteomes" id="UP001455088"/>
    </source>
</evidence>
<proteinExistence type="predicted"/>
<protein>
    <recommendedName>
        <fullName evidence="3">Cthe-2314-like HEPN domain-containing protein</fullName>
    </recommendedName>
</protein>
<dbReference type="Proteomes" id="UP001455088">
    <property type="component" value="Unassembled WGS sequence"/>
</dbReference>
<accession>A0ABU9JI63</accession>
<evidence type="ECO:0008006" key="3">
    <source>
        <dbReference type="Google" id="ProtNLM"/>
    </source>
</evidence>
<keyword evidence="2" id="KW-1185">Reference proteome</keyword>